<dbReference type="AlphaFoldDB" id="A0A1J1IWE4"/>
<organism evidence="1 2">
    <name type="scientific">Clunio marinus</name>
    <dbReference type="NCBI Taxonomy" id="568069"/>
    <lineage>
        <taxon>Eukaryota</taxon>
        <taxon>Metazoa</taxon>
        <taxon>Ecdysozoa</taxon>
        <taxon>Arthropoda</taxon>
        <taxon>Hexapoda</taxon>
        <taxon>Insecta</taxon>
        <taxon>Pterygota</taxon>
        <taxon>Neoptera</taxon>
        <taxon>Endopterygota</taxon>
        <taxon>Diptera</taxon>
        <taxon>Nematocera</taxon>
        <taxon>Chironomoidea</taxon>
        <taxon>Chironomidae</taxon>
        <taxon>Clunio</taxon>
    </lineage>
</organism>
<evidence type="ECO:0000313" key="1">
    <source>
        <dbReference type="EMBL" id="CRL04533.1"/>
    </source>
</evidence>
<reference evidence="1 2" key="1">
    <citation type="submission" date="2015-04" db="EMBL/GenBank/DDBJ databases">
        <authorList>
            <person name="Syromyatnikov M.Y."/>
            <person name="Popov V.N."/>
        </authorList>
    </citation>
    <scope>NUCLEOTIDE SEQUENCE [LARGE SCALE GENOMIC DNA]</scope>
</reference>
<evidence type="ECO:0000313" key="2">
    <source>
        <dbReference type="Proteomes" id="UP000183832"/>
    </source>
</evidence>
<dbReference type="Proteomes" id="UP000183832">
    <property type="component" value="Unassembled WGS sequence"/>
</dbReference>
<proteinExistence type="predicted"/>
<protein>
    <submittedName>
        <fullName evidence="1">CLUMA_CG017608, isoform A</fullName>
    </submittedName>
</protein>
<keyword evidence="2" id="KW-1185">Reference proteome</keyword>
<accession>A0A1J1IWE4</accession>
<dbReference type="EMBL" id="CVRI01000063">
    <property type="protein sequence ID" value="CRL04533.1"/>
    <property type="molecule type" value="Genomic_DNA"/>
</dbReference>
<sequence length="62" mass="7678">MFRSGRFRKGFYFKQWENLAVSKKPLRRFLCLKLRKRKNMHSVETQRIEKKTFPPDKILTDF</sequence>
<name>A0A1J1IWE4_9DIPT</name>
<gene>
    <name evidence="1" type="ORF">CLUMA_CG017608</name>
</gene>